<dbReference type="SMART" id="SM00248">
    <property type="entry name" value="ANK"/>
    <property type="match status" value="16"/>
</dbReference>
<dbReference type="InterPro" id="IPR036770">
    <property type="entry name" value="Ankyrin_rpt-contain_sf"/>
</dbReference>
<dbReference type="SUPFAM" id="SSF48403">
    <property type="entry name" value="Ankyrin repeat"/>
    <property type="match status" value="3"/>
</dbReference>
<dbReference type="PANTHER" id="PTHR24198:SF165">
    <property type="entry name" value="ANKYRIN REPEAT-CONTAINING PROTEIN-RELATED"/>
    <property type="match status" value="1"/>
</dbReference>
<evidence type="ECO:0000313" key="5">
    <source>
        <dbReference type="EMBL" id="KAK6957239.1"/>
    </source>
</evidence>
<evidence type="ECO:0000256" key="2">
    <source>
        <dbReference type="ARBA" id="ARBA00023043"/>
    </source>
</evidence>
<dbReference type="Pfam" id="PF12796">
    <property type="entry name" value="Ank_2"/>
    <property type="match status" value="1"/>
</dbReference>
<dbReference type="PROSITE" id="PS50088">
    <property type="entry name" value="ANK_REPEAT"/>
    <property type="match status" value="2"/>
</dbReference>
<evidence type="ECO:0000256" key="4">
    <source>
        <dbReference type="SAM" id="MobiDB-lite"/>
    </source>
</evidence>
<protein>
    <recommendedName>
        <fullName evidence="7">Ankyrin repeat containing protein</fullName>
    </recommendedName>
</protein>
<proteinExistence type="predicted"/>
<keyword evidence="2 3" id="KW-0040">ANK repeat</keyword>
<dbReference type="EMBL" id="JBANMG010000001">
    <property type="protein sequence ID" value="KAK6957239.1"/>
    <property type="molecule type" value="Genomic_DNA"/>
</dbReference>
<comment type="caution">
    <text evidence="5">The sequence shown here is derived from an EMBL/GenBank/DDBJ whole genome shotgun (WGS) entry which is preliminary data.</text>
</comment>
<evidence type="ECO:0000256" key="1">
    <source>
        <dbReference type="ARBA" id="ARBA00022737"/>
    </source>
</evidence>
<dbReference type="Proteomes" id="UP001369815">
    <property type="component" value="Unassembled WGS sequence"/>
</dbReference>
<feature type="region of interest" description="Disordered" evidence="4">
    <location>
        <begin position="31"/>
        <end position="51"/>
    </location>
</feature>
<dbReference type="Gene3D" id="1.25.40.20">
    <property type="entry name" value="Ankyrin repeat-containing domain"/>
    <property type="match status" value="5"/>
</dbReference>
<accession>A0AAX6MX99</accession>
<dbReference type="InterPro" id="IPR002110">
    <property type="entry name" value="Ankyrin_rpt"/>
</dbReference>
<feature type="repeat" description="ANK" evidence="3">
    <location>
        <begin position="174"/>
        <end position="206"/>
    </location>
</feature>
<feature type="compositionally biased region" description="Basic and acidic residues" evidence="4">
    <location>
        <begin position="41"/>
        <end position="51"/>
    </location>
</feature>
<feature type="compositionally biased region" description="Polar residues" evidence="4">
    <location>
        <begin position="31"/>
        <end position="40"/>
    </location>
</feature>
<evidence type="ECO:0000313" key="6">
    <source>
        <dbReference type="Proteomes" id="UP001369815"/>
    </source>
</evidence>
<evidence type="ECO:0008006" key="7">
    <source>
        <dbReference type="Google" id="ProtNLM"/>
    </source>
</evidence>
<reference evidence="5 6" key="1">
    <citation type="journal article" date="2024" name="Front Chem Biol">
        <title>Unveiling the potential of Daldinia eschscholtzii MFLUCC 19-0629 through bioactivity and bioinformatics studies for enhanced sustainable agriculture production.</title>
        <authorList>
            <person name="Brooks S."/>
            <person name="Weaver J.A."/>
            <person name="Klomchit A."/>
            <person name="Alharthi S.A."/>
            <person name="Onlamun T."/>
            <person name="Nurani R."/>
            <person name="Vong T.K."/>
            <person name="Alberti F."/>
            <person name="Greco C."/>
        </authorList>
    </citation>
    <scope>NUCLEOTIDE SEQUENCE [LARGE SCALE GENOMIC DNA]</scope>
    <source>
        <strain evidence="5">MFLUCC 19-0629</strain>
    </source>
</reference>
<name>A0AAX6MX99_9PEZI</name>
<keyword evidence="6" id="KW-1185">Reference proteome</keyword>
<organism evidence="5 6">
    <name type="scientific">Daldinia eschscholtzii</name>
    <dbReference type="NCBI Taxonomy" id="292717"/>
    <lineage>
        <taxon>Eukaryota</taxon>
        <taxon>Fungi</taxon>
        <taxon>Dikarya</taxon>
        <taxon>Ascomycota</taxon>
        <taxon>Pezizomycotina</taxon>
        <taxon>Sordariomycetes</taxon>
        <taxon>Xylariomycetidae</taxon>
        <taxon>Xylariales</taxon>
        <taxon>Hypoxylaceae</taxon>
        <taxon>Daldinia</taxon>
    </lineage>
</organism>
<keyword evidence="1" id="KW-0677">Repeat</keyword>
<feature type="repeat" description="ANK" evidence="3">
    <location>
        <begin position="1419"/>
        <end position="1451"/>
    </location>
</feature>
<gene>
    <name evidence="5" type="ORF">Daesc_000021</name>
</gene>
<dbReference type="Pfam" id="PF00023">
    <property type="entry name" value="Ank"/>
    <property type="match status" value="1"/>
</dbReference>
<evidence type="ECO:0000256" key="3">
    <source>
        <dbReference type="PROSITE-ProRule" id="PRU00023"/>
    </source>
</evidence>
<sequence length="1855" mass="201710">MPSRAFSMEQSYIQENKQTRLQKLGEEWGIINQSLPSPSQRPDHPPSYRTDNDEFTAEELLKRQRVNESQGQHQKGSLTRAFTTKKKTWEYREIYSALVAHIANQGSPGVAECLILKLNLAGGNLNLAQKSRTSLLSRRKSLDLAERSQVLQIAVKNGHYEMVEVLLPYADALSLDTALPTAIRDGNAAIVSLLLQYGASVAQTADGQDAFRQACALGGQHDLVALILGSEGRPSASWMSQSMVEAARAGCLGTVTHLSQSTADGNHDGAAALKVAVALGRRDIALAIVLGNKPPVQPGLNEAFDQLMSHPNINPNEKIAMAEILLCAGAGGDPVSKALVQACATYFLEMVHLLVSYGASIEYQDAIAVRKAVSKGKVDLVEVMLSGKSKFSSHYASECVELLPKKMRFEERHSLLNLLLRKGASGQPLDEALIDAVEAGDVEAVKILLTPLFPEGKIVGTKDIRKGPRSMVFERHETASTDHKGALALQIAVKKGDTAIANLILTSKPPNPIALAQIFPSVRNLPPLARYQISELFLRAGLTGPSVHSALENAIDEQPPHRDEKLIALFLRYNADVNFNEGHTITAAISQKDVRLLERLLKSKPTIQVVARAIPRAMEVEESSVRFQMISMLLAAGASQGGHEVSAAVEAAIRISPPDLRLLKTLLQQGNADVNVNDGMAVERAALHPDPEILGMILCLGRPSAGSLERGLRSIGDLPMSPAKTEKLDAILRRTQSKDAATKLLLQEVLAIVKVPPQEQNFASVKVLLANGADVNSMNAEALCRAVAAANMQLVEILFTASPNPNSMAFAMPHALRIRELMDRLTLTQKILEGGIPATEVNRALVFAVNTYPDDIPLINTLLARADTRDGLALIEAVKGERQDVVELILGKKTFPVEILNTSFAQATKGKNKRSRSMSSISLLKAGASGEVVSDALLAAASDGDVEFGSILVQNGGSVEHKDGQAIIEACKAGAVDVLAMLLAGESKVAPNTLQRGFQAATQVGDLKKRAEVFKLLLQAGVSGEVVDAQLVSAGRYGDSGKDLVRLLLVYGASPDYNDGQAVEMAARSAFLGNLEMLLGITEVGGRQKQPSSHTLIRAMDACWDLSRDTRFTIMNWVFRAGRPAPNALHSFLNRAVNEEDPEERLIELLVNHRASPAADGCRTLIDATTTLSPSAFSKLLDTKIAVEDASLVFSKAFAPDRVSSWLSSRGYEIAKCLLEKGSVGDGVGSAFATVLGLYIETHAQLANDFVDLLLKHGADVNYNNGEALQNAAAQGDPNLLKRLLRENPNSRALTFALPRIFDAPASEEDIYDLITLFVEYGDGQSRMDVAFIQTGSEPVLVKALNQFPRSTKILGALLDAGFYHDQMTTCRVIEEIEDGETVTLLMWAILQPQKKISSGVINLLIERGAKVNFEAPISRVTPLMLAIQCRRQDIVKSLLLADAEVDVTDATGRSPLSMASSIGGDLAITIMSNLLAAGASRNDGSLHNAARELNLQAMQVLVEYRHDPDFPSPLHGGRSALGELCLHAADFGELTPRREKAMEKAINFLLQSESDITLQSDGKSVLLLALESSDPVTTTKILLRADMWRYINKPFNYFNDGKFTYSPTMYVQRVLPDSDHKPQLLALLKANRGIDVYYANSGPQPDDAIGMPANIQLEEQERKARLARLQKDSEDHMLAIQRNKELAAVQAQIWANQAELEEARKKRALSTDLSAMQERARVEEELFNSTMRQQRTRHAVEVKHQEALTHAGLTRAQALADAELAVEAQKQARMLQWERDVGSERVGNANQLSSIRLRERQELERLDQVADARLKNRIQEQRKLVDSQSTLAANIAGAGPRAQRQIGFVSGELE</sequence>
<dbReference type="PANTHER" id="PTHR24198">
    <property type="entry name" value="ANKYRIN REPEAT AND PROTEIN KINASE DOMAIN-CONTAINING PROTEIN"/>
    <property type="match status" value="1"/>
</dbReference>